<feature type="compositionally biased region" description="Low complexity" evidence="1">
    <location>
        <begin position="115"/>
        <end position="135"/>
    </location>
</feature>
<dbReference type="Pfam" id="PF15882">
    <property type="entry name" value="DUF4735"/>
    <property type="match status" value="1"/>
</dbReference>
<dbReference type="GO" id="GO:0005829">
    <property type="term" value="C:cytosol"/>
    <property type="evidence" value="ECO:0007669"/>
    <property type="project" value="TreeGrafter"/>
</dbReference>
<keyword evidence="2" id="KW-1133">Transmembrane helix</keyword>
<gene>
    <name evidence="4" type="ORF">Pcinc_018915</name>
</gene>
<dbReference type="AlphaFoldDB" id="A0AAE1FN80"/>
<keyword evidence="2" id="KW-0472">Membrane</keyword>
<evidence type="ECO:0000256" key="1">
    <source>
        <dbReference type="SAM" id="MobiDB-lite"/>
    </source>
</evidence>
<feature type="compositionally biased region" description="Low complexity" evidence="1">
    <location>
        <begin position="64"/>
        <end position="99"/>
    </location>
</feature>
<sequence length="629" mass="71792">MLVYWVVMEAGLCVLMMTIVCTSQQQQQQQHVEMRQDTRTNKNNHHHHHHNNFLSVATPEEHTNNTIIITNNNTNTNTRNNNNNNNNQINNNSQQQQQQPHHNFLSLDTPEEHNNNNNNTNTRNNTHNNNNNNNNQPQPHHKPSESELVSRVVGSLDKTLQYYENNYAIMNFDGILGAKVVEGQLNLVVAKYKKGFLSDIIDDILKEDIAKMASRAGHVVKLAIPDLTREYPDNMKRLRRLLQLSWDMGHSHHSIDIALLWSQHTRLLNQPHTLNEIESDHCMSELLEPMSGMMCSMTEGCQELMTRAGFDKYALTHQILYTVVAEMSGCGSRLERWLVRHKRSSSVEQLQAEMCSNLHLELVTLAAAMFTHNNLAFRDLFLEMEFVCGMLGYTEFLERDWLVSILGWQSASGCFPASRPHFTIGRKLLEEKRLPDGCLSHLTSVAGSTLAVHLHYLLFPGRGGGRVSAPSQVLHPPRPDPNPPLGSFRLPIETGYNLVQPLYREDVPSGFNRVAEQEKSLEDKADIVMQHLEEKQTRLLLKSKPYQQSFITPALKGKKKATRPMLVIPDRAIPFSDYLASTELTRTPDPWFNPLVLVASSVVLVAVVMARYVHAKRRAHTLFRNRFRL</sequence>
<dbReference type="GO" id="GO:0016020">
    <property type="term" value="C:membrane"/>
    <property type="evidence" value="ECO:0007669"/>
    <property type="project" value="TreeGrafter"/>
</dbReference>
<dbReference type="PANTHER" id="PTHR33539:SF1">
    <property type="entry name" value="UPF0764 PROTEIN C16ORF89"/>
    <property type="match status" value="1"/>
</dbReference>
<evidence type="ECO:0000256" key="3">
    <source>
        <dbReference type="SAM" id="SignalP"/>
    </source>
</evidence>
<dbReference type="Proteomes" id="UP001286313">
    <property type="component" value="Unassembled WGS sequence"/>
</dbReference>
<protein>
    <submittedName>
        <fullName evidence="4">Uncharacterized protein</fullName>
    </submittedName>
</protein>
<evidence type="ECO:0000313" key="4">
    <source>
        <dbReference type="EMBL" id="KAK3876287.1"/>
    </source>
</evidence>
<feature type="compositionally biased region" description="Basic residues" evidence="1">
    <location>
        <begin position="42"/>
        <end position="51"/>
    </location>
</feature>
<dbReference type="EMBL" id="JAWQEG010001846">
    <property type="protein sequence ID" value="KAK3876287.1"/>
    <property type="molecule type" value="Genomic_DNA"/>
</dbReference>
<accession>A0AAE1FN80</accession>
<keyword evidence="5" id="KW-1185">Reference proteome</keyword>
<keyword evidence="3" id="KW-0732">Signal</keyword>
<keyword evidence="2" id="KW-0812">Transmembrane</keyword>
<evidence type="ECO:0000256" key="2">
    <source>
        <dbReference type="SAM" id="Phobius"/>
    </source>
</evidence>
<reference evidence="4" key="1">
    <citation type="submission" date="2023-10" db="EMBL/GenBank/DDBJ databases">
        <title>Genome assemblies of two species of porcelain crab, Petrolisthes cinctipes and Petrolisthes manimaculis (Anomura: Porcellanidae).</title>
        <authorList>
            <person name="Angst P."/>
        </authorList>
    </citation>
    <scope>NUCLEOTIDE SEQUENCE</scope>
    <source>
        <strain evidence="4">PB745_01</strain>
        <tissue evidence="4">Gill</tissue>
    </source>
</reference>
<evidence type="ECO:0000313" key="5">
    <source>
        <dbReference type="Proteomes" id="UP001286313"/>
    </source>
</evidence>
<feature type="region of interest" description="Disordered" evidence="1">
    <location>
        <begin position="30"/>
        <end position="148"/>
    </location>
</feature>
<feature type="chain" id="PRO_5042218514" evidence="3">
    <location>
        <begin position="24"/>
        <end position="629"/>
    </location>
</feature>
<name>A0AAE1FN80_PETCI</name>
<feature type="signal peptide" evidence="3">
    <location>
        <begin position="1"/>
        <end position="23"/>
    </location>
</feature>
<organism evidence="4 5">
    <name type="scientific">Petrolisthes cinctipes</name>
    <name type="common">Flat porcelain crab</name>
    <dbReference type="NCBI Taxonomy" id="88211"/>
    <lineage>
        <taxon>Eukaryota</taxon>
        <taxon>Metazoa</taxon>
        <taxon>Ecdysozoa</taxon>
        <taxon>Arthropoda</taxon>
        <taxon>Crustacea</taxon>
        <taxon>Multicrustacea</taxon>
        <taxon>Malacostraca</taxon>
        <taxon>Eumalacostraca</taxon>
        <taxon>Eucarida</taxon>
        <taxon>Decapoda</taxon>
        <taxon>Pleocyemata</taxon>
        <taxon>Anomura</taxon>
        <taxon>Galatheoidea</taxon>
        <taxon>Porcellanidae</taxon>
        <taxon>Petrolisthes</taxon>
    </lineage>
</organism>
<dbReference type="PANTHER" id="PTHR33539">
    <property type="entry name" value="UPF0764 PROTEIN C16ORF89"/>
    <property type="match status" value="1"/>
</dbReference>
<comment type="caution">
    <text evidence="4">The sequence shown here is derived from an EMBL/GenBank/DDBJ whole genome shotgun (WGS) entry which is preliminary data.</text>
</comment>
<feature type="transmembrane region" description="Helical" evidence="2">
    <location>
        <begin position="591"/>
        <end position="613"/>
    </location>
</feature>
<dbReference type="InterPro" id="IPR031751">
    <property type="entry name" value="DUF4735"/>
</dbReference>
<proteinExistence type="predicted"/>